<protein>
    <recommendedName>
        <fullName evidence="2">Alpha/beta hydrolase fold-3 domain-containing protein</fullName>
    </recommendedName>
</protein>
<dbReference type="InterPro" id="IPR050300">
    <property type="entry name" value="GDXG_lipolytic_enzyme"/>
</dbReference>
<dbReference type="Pfam" id="PF07859">
    <property type="entry name" value="Abhydrolase_3"/>
    <property type="match status" value="1"/>
</dbReference>
<dbReference type="InterPro" id="IPR013094">
    <property type="entry name" value="AB_hydrolase_3"/>
</dbReference>
<evidence type="ECO:0000313" key="4">
    <source>
        <dbReference type="Proteomes" id="UP001476247"/>
    </source>
</evidence>
<proteinExistence type="predicted"/>
<reference evidence="3 4" key="1">
    <citation type="submission" date="2024-04" db="EMBL/GenBank/DDBJ databases">
        <title>genome sequences of Mucor flavus KT1a and Helicostylum pulchrum KT1b strains isolation_sourced from the surface of a dry-aged beef.</title>
        <authorList>
            <person name="Toyotome T."/>
            <person name="Hosono M."/>
            <person name="Torimaru M."/>
            <person name="Fukuda K."/>
            <person name="Mikami N."/>
        </authorList>
    </citation>
    <scope>NUCLEOTIDE SEQUENCE [LARGE SCALE GENOMIC DNA]</scope>
    <source>
        <strain evidence="3 4">KT1b</strain>
    </source>
</reference>
<gene>
    <name evidence="3" type="ORF">HPULCUR_002561</name>
</gene>
<evidence type="ECO:0000259" key="2">
    <source>
        <dbReference type="Pfam" id="PF07859"/>
    </source>
</evidence>
<sequence>MSNNLPKLNPTFVALMSVLPVIDYNSVPIEVLRTNHASTTLSDDIPRPKVTVQRIKIPTCEDGYLIPADMHRPASAISNEVLPAMIFLPGGGFCLPSQGGHPFIASKIHDNGEANCVVILAHYSLSPEVRYPVAVEECYSVFKWATNPDNASKLFFDPTKVAMGGDSSGASLTIGTSVLVKRRNLKNKMKHQILYYPAIYPNAATESHQNFTEGCILSKDTIDFFINNYISSEKDKLDPICFPSNLDIKDLIGLPPTLMITGEADPLRDEAEIFARRLLEAEVDVSSYRVQGVLHGFLSILLFTLKKFWKLLT</sequence>
<evidence type="ECO:0000313" key="3">
    <source>
        <dbReference type="EMBL" id="GAA5797182.1"/>
    </source>
</evidence>
<dbReference type="PANTHER" id="PTHR48081">
    <property type="entry name" value="AB HYDROLASE SUPERFAMILY PROTEIN C4A8.06C"/>
    <property type="match status" value="1"/>
</dbReference>
<dbReference type="SUPFAM" id="SSF53474">
    <property type="entry name" value="alpha/beta-Hydrolases"/>
    <property type="match status" value="1"/>
</dbReference>
<keyword evidence="1" id="KW-0378">Hydrolase</keyword>
<evidence type="ECO:0000256" key="1">
    <source>
        <dbReference type="ARBA" id="ARBA00022801"/>
    </source>
</evidence>
<accession>A0ABP9XSW1</accession>
<keyword evidence="4" id="KW-1185">Reference proteome</keyword>
<name>A0ABP9XSW1_9FUNG</name>
<dbReference type="EMBL" id="BAABUJ010000007">
    <property type="protein sequence ID" value="GAA5797182.1"/>
    <property type="molecule type" value="Genomic_DNA"/>
</dbReference>
<feature type="domain" description="Alpha/beta hydrolase fold-3" evidence="2">
    <location>
        <begin position="86"/>
        <end position="298"/>
    </location>
</feature>
<dbReference type="PANTHER" id="PTHR48081:SF8">
    <property type="entry name" value="ALPHA_BETA HYDROLASE FOLD-3 DOMAIN-CONTAINING PROTEIN-RELATED"/>
    <property type="match status" value="1"/>
</dbReference>
<organism evidence="3 4">
    <name type="scientific">Helicostylum pulchrum</name>
    <dbReference type="NCBI Taxonomy" id="562976"/>
    <lineage>
        <taxon>Eukaryota</taxon>
        <taxon>Fungi</taxon>
        <taxon>Fungi incertae sedis</taxon>
        <taxon>Mucoromycota</taxon>
        <taxon>Mucoromycotina</taxon>
        <taxon>Mucoromycetes</taxon>
        <taxon>Mucorales</taxon>
        <taxon>Mucorineae</taxon>
        <taxon>Mucoraceae</taxon>
        <taxon>Helicostylum</taxon>
    </lineage>
</organism>
<dbReference type="Proteomes" id="UP001476247">
    <property type="component" value="Unassembled WGS sequence"/>
</dbReference>
<dbReference type="InterPro" id="IPR029058">
    <property type="entry name" value="AB_hydrolase_fold"/>
</dbReference>
<comment type="caution">
    <text evidence="3">The sequence shown here is derived from an EMBL/GenBank/DDBJ whole genome shotgun (WGS) entry which is preliminary data.</text>
</comment>
<dbReference type="Gene3D" id="3.40.50.1820">
    <property type="entry name" value="alpha/beta hydrolase"/>
    <property type="match status" value="1"/>
</dbReference>